<dbReference type="GO" id="GO:0000723">
    <property type="term" value="P:telomere maintenance"/>
    <property type="evidence" value="ECO:0007669"/>
    <property type="project" value="InterPro"/>
</dbReference>
<dbReference type="Gene3D" id="1.10.10.1390">
    <property type="entry name" value="ATP-dependent DNA helicase RecQ"/>
    <property type="match status" value="1"/>
</dbReference>
<dbReference type="EMBL" id="FNDB01000008">
    <property type="protein sequence ID" value="SDH47127.1"/>
    <property type="molecule type" value="Genomic_DNA"/>
</dbReference>
<dbReference type="InterPro" id="IPR010285">
    <property type="entry name" value="DNA_helicase_pif1-like_DEAD"/>
</dbReference>
<gene>
    <name evidence="3" type="ORF">SAMN04488062_10843</name>
</gene>
<name>A0A1G8CNK7_9FLAO</name>
<feature type="domain" description="Helicase Helix-turn-helix" evidence="2">
    <location>
        <begin position="664"/>
        <end position="750"/>
    </location>
</feature>
<organism evidence="3 4">
    <name type="scientific">Flavobacterium omnivorum</name>
    <dbReference type="NCBI Taxonomy" id="178355"/>
    <lineage>
        <taxon>Bacteria</taxon>
        <taxon>Pseudomonadati</taxon>
        <taxon>Bacteroidota</taxon>
        <taxon>Flavobacteriia</taxon>
        <taxon>Flavobacteriales</taxon>
        <taxon>Flavobacteriaceae</taxon>
        <taxon>Flavobacterium</taxon>
    </lineage>
</organism>
<dbReference type="InterPro" id="IPR027417">
    <property type="entry name" value="P-loop_NTPase"/>
</dbReference>
<dbReference type="STRING" id="178355.SAMN04488062_10843"/>
<dbReference type="PANTHER" id="PTHR47642">
    <property type="entry name" value="ATP-DEPENDENT DNA HELICASE"/>
    <property type="match status" value="1"/>
</dbReference>
<dbReference type="FunFam" id="3.40.50.300:FF:001498">
    <property type="entry name" value="ATP-dependent DNA helicase"/>
    <property type="match status" value="1"/>
</dbReference>
<evidence type="ECO:0000313" key="4">
    <source>
        <dbReference type="Proteomes" id="UP000199274"/>
    </source>
</evidence>
<protein>
    <submittedName>
        <fullName evidence="3">Helix-turn-helix domain-containing protein</fullName>
    </submittedName>
</protein>
<sequence>MQTISEAAAYTLRFINQTQRSVFLTGKAGTGKTTLLREIIQTTHKNTVVVAPTGIAALNAGGVTIHSMFQLPFGGFIPDNSSPQFSESTKFETKATLRRHFKMSGLKKSVIRNMELLIIDEVSMLRADLLDAMDYMMQSVRKRNTPFGGVQVLYIGDLLQLPPVIRDEEWRTLKTYYKGKFFFHSHVVQQNPPLYIELSKIFRQTDDTFISVLNNLRNNQISLQDIQTLNQYVKPDFDLKANKGYITLTTHNNKADSMNAQALQDLEGKLVCYNPAITGDFPDKIFPVEQELKLKVGAQIMFVKNDLSFDKHYFNGKMGIIKSLGSQEILVHFPEENKTIEVEKYEWQNIRYKVDQTTKEIEEEVLGTFVHYPIKLAWAITVHKSQGLTFDKAALDVSQVFLPGQAYVALSRLRSLEGLILLSPLRMNGISNDQDVMDYALNKASDSFLANALNFETKNFIHNYLVNTFDWSDLAQEWRNHRFSYNESSEVSGKSKHGVWAKKQSEQVDQLLDPSKKFISQLNKLFAPETVDLNHVSERIQAAFSYFLKPMDDLVFEILWKIEEVKRIKKAKMFYDELIFLEEVQTKAVLRLMKAKLLIETVVAGETISKEKLTSSDIKNYISRKTEAIQNQFKELNIILIDDEKDVERYTSKKAKTTVPKKSTVQETYELWVDKKSIADIATIRVLTKQTIYSHFVKLIQTKAVAISAVLPEDKLQDLAAAFAGYREESLNALMEKHGQKFSWEEARMYKASLN</sequence>
<dbReference type="GO" id="GO:0006281">
    <property type="term" value="P:DNA repair"/>
    <property type="evidence" value="ECO:0007669"/>
    <property type="project" value="InterPro"/>
</dbReference>
<dbReference type="SUPFAM" id="SSF52540">
    <property type="entry name" value="P-loop containing nucleoside triphosphate hydrolases"/>
    <property type="match status" value="2"/>
</dbReference>
<dbReference type="RefSeq" id="WP_091257433.1">
    <property type="nucleotide sequence ID" value="NZ_FNDB01000008.1"/>
</dbReference>
<dbReference type="Gene3D" id="2.30.30.940">
    <property type="match status" value="1"/>
</dbReference>
<dbReference type="GO" id="GO:0003678">
    <property type="term" value="F:DNA helicase activity"/>
    <property type="evidence" value="ECO:0007669"/>
    <property type="project" value="InterPro"/>
</dbReference>
<evidence type="ECO:0000259" key="2">
    <source>
        <dbReference type="Pfam" id="PF14493"/>
    </source>
</evidence>
<evidence type="ECO:0000313" key="3">
    <source>
        <dbReference type="EMBL" id="SDH47127.1"/>
    </source>
</evidence>
<dbReference type="PANTHER" id="PTHR47642:SF7">
    <property type="entry name" value="ATP-DEPENDENT DNA HELICASE PIF1"/>
    <property type="match status" value="1"/>
</dbReference>
<dbReference type="Gene3D" id="3.40.50.300">
    <property type="entry name" value="P-loop containing nucleotide triphosphate hydrolases"/>
    <property type="match status" value="1"/>
</dbReference>
<dbReference type="InterPro" id="IPR051055">
    <property type="entry name" value="PIF1_helicase"/>
</dbReference>
<dbReference type="Pfam" id="PF05970">
    <property type="entry name" value="PIF1"/>
    <property type="match status" value="1"/>
</dbReference>
<proteinExistence type="predicted"/>
<keyword evidence="4" id="KW-1185">Reference proteome</keyword>
<dbReference type="CDD" id="cd18809">
    <property type="entry name" value="SF1_C_RecD"/>
    <property type="match status" value="1"/>
</dbReference>
<accession>A0A1G8CNK7</accession>
<dbReference type="Proteomes" id="UP000199274">
    <property type="component" value="Unassembled WGS sequence"/>
</dbReference>
<dbReference type="InterPro" id="IPR029491">
    <property type="entry name" value="Helicase_HTH"/>
</dbReference>
<dbReference type="Pfam" id="PF14493">
    <property type="entry name" value="HTH_40"/>
    <property type="match status" value="1"/>
</dbReference>
<dbReference type="AlphaFoldDB" id="A0A1G8CNK7"/>
<dbReference type="OrthoDB" id="9763659at2"/>
<feature type="domain" description="DNA helicase Pif1-like DEAD-box helicase" evidence="1">
    <location>
        <begin position="15"/>
        <end position="221"/>
    </location>
</feature>
<evidence type="ECO:0000259" key="1">
    <source>
        <dbReference type="Pfam" id="PF05970"/>
    </source>
</evidence>
<reference evidence="4" key="1">
    <citation type="submission" date="2016-10" db="EMBL/GenBank/DDBJ databases">
        <authorList>
            <person name="Varghese N."/>
            <person name="Submissions S."/>
        </authorList>
    </citation>
    <scope>NUCLEOTIDE SEQUENCE [LARGE SCALE GENOMIC DNA]</scope>
    <source>
        <strain evidence="4">CGMCC 1.2747</strain>
    </source>
</reference>